<keyword evidence="2" id="KW-0732">Signal</keyword>
<protein>
    <submittedName>
        <fullName evidence="4">Homoserine O-acetyltransferase</fullName>
    </submittedName>
</protein>
<evidence type="ECO:0000256" key="1">
    <source>
        <dbReference type="ARBA" id="ARBA00022679"/>
    </source>
</evidence>
<dbReference type="Proteomes" id="UP001162734">
    <property type="component" value="Chromosome"/>
</dbReference>
<gene>
    <name evidence="4" type="ORF">AMPC_12840</name>
</gene>
<dbReference type="PIRSF" id="PIRSF000443">
    <property type="entry name" value="Homoser_Ac_trans"/>
    <property type="match status" value="1"/>
</dbReference>
<sequence>MGERRRAIGALAALSLWVAAGPAEAEGTAPSYPGQKEGDWEARDFRFQGGETLATVRLHYVTLGTPRRDAAGRVTNAVLLLHGTSGTSRSLLVPTIAGELFGPGQPLDASRWYVILPDGLGRGGSTKPSDGLRARFPRYGYGDVVALQYLLVTQGLGVDRLRLVAGTSMGGMQTWMWAERYPDRVDAAMPIACQPIAISGRNLLFRHILTQAIRADPEWRGGDYSSQPKGWLATAPLWPMMLDSPARLQSRGPTRKAALALYDELRAGMERHDTNDFLYWVESSWDYDPEPGLTAIRARVLALNFADDAINPAEIPVEPLVKRVPRGRFVLVPASERTRGHNTLALAAVWKPYLLELLRELDGR</sequence>
<feature type="domain" description="AB hydrolase-1" evidence="3">
    <location>
        <begin position="77"/>
        <end position="231"/>
    </location>
</feature>
<dbReference type="InterPro" id="IPR000073">
    <property type="entry name" value="AB_hydrolase_1"/>
</dbReference>
<dbReference type="PANTHER" id="PTHR32268:SF11">
    <property type="entry name" value="HOMOSERINE O-ACETYLTRANSFERASE"/>
    <property type="match status" value="1"/>
</dbReference>
<evidence type="ECO:0000256" key="2">
    <source>
        <dbReference type="SAM" id="SignalP"/>
    </source>
</evidence>
<feature type="chain" id="PRO_5046020923" evidence="2">
    <location>
        <begin position="26"/>
        <end position="364"/>
    </location>
</feature>
<organism evidence="4 5">
    <name type="scientific">Anaeromyxobacter paludicola</name>
    <dbReference type="NCBI Taxonomy" id="2918171"/>
    <lineage>
        <taxon>Bacteria</taxon>
        <taxon>Pseudomonadati</taxon>
        <taxon>Myxococcota</taxon>
        <taxon>Myxococcia</taxon>
        <taxon>Myxococcales</taxon>
        <taxon>Cystobacterineae</taxon>
        <taxon>Anaeromyxobacteraceae</taxon>
        <taxon>Anaeromyxobacter</taxon>
    </lineage>
</organism>
<feature type="signal peptide" evidence="2">
    <location>
        <begin position="1"/>
        <end position="25"/>
    </location>
</feature>
<dbReference type="InterPro" id="IPR008220">
    <property type="entry name" value="HAT_MetX-like"/>
</dbReference>
<dbReference type="Pfam" id="PF00561">
    <property type="entry name" value="Abhydrolase_1"/>
    <property type="match status" value="1"/>
</dbReference>
<proteinExistence type="predicted"/>
<dbReference type="NCBIfam" id="NF005071">
    <property type="entry name" value="PRK06489.1"/>
    <property type="match status" value="1"/>
</dbReference>
<keyword evidence="1" id="KW-0808">Transferase</keyword>
<dbReference type="Gene3D" id="3.40.50.1820">
    <property type="entry name" value="alpha/beta hydrolase"/>
    <property type="match status" value="1"/>
</dbReference>
<dbReference type="SUPFAM" id="SSF53474">
    <property type="entry name" value="alpha/beta-Hydrolases"/>
    <property type="match status" value="1"/>
</dbReference>
<dbReference type="PANTHER" id="PTHR32268">
    <property type="entry name" value="HOMOSERINE O-ACETYLTRANSFERASE"/>
    <property type="match status" value="1"/>
</dbReference>
<accession>A0ABN6N4T5</accession>
<reference evidence="5" key="1">
    <citation type="journal article" date="2022" name="Int. J. Syst. Evol. Microbiol.">
        <title>Anaeromyxobacter oryzae sp. nov., Anaeromyxobacter diazotrophicus sp. nov. and Anaeromyxobacter paludicola sp. nov., isolated from paddy soils.</title>
        <authorList>
            <person name="Itoh H."/>
            <person name="Xu Z."/>
            <person name="Mise K."/>
            <person name="Masuda Y."/>
            <person name="Ushijima N."/>
            <person name="Hayakawa C."/>
            <person name="Shiratori Y."/>
            <person name="Senoo K."/>
        </authorList>
    </citation>
    <scope>NUCLEOTIDE SEQUENCE [LARGE SCALE GENOMIC DNA]</scope>
    <source>
        <strain evidence="5">Red630</strain>
    </source>
</reference>
<dbReference type="RefSeq" id="WP_248345355.1">
    <property type="nucleotide sequence ID" value="NZ_AP025592.1"/>
</dbReference>
<keyword evidence="5" id="KW-1185">Reference proteome</keyword>
<evidence type="ECO:0000313" key="5">
    <source>
        <dbReference type="Proteomes" id="UP001162734"/>
    </source>
</evidence>
<evidence type="ECO:0000313" key="4">
    <source>
        <dbReference type="EMBL" id="BDG08171.1"/>
    </source>
</evidence>
<dbReference type="EMBL" id="AP025592">
    <property type="protein sequence ID" value="BDG08171.1"/>
    <property type="molecule type" value="Genomic_DNA"/>
</dbReference>
<name>A0ABN6N4T5_9BACT</name>
<evidence type="ECO:0000259" key="3">
    <source>
        <dbReference type="Pfam" id="PF00561"/>
    </source>
</evidence>
<dbReference type="InterPro" id="IPR029058">
    <property type="entry name" value="AB_hydrolase_fold"/>
</dbReference>